<comment type="caution">
    <text evidence="2">The sequence shown here is derived from an EMBL/GenBank/DDBJ whole genome shotgun (WGS) entry which is preliminary data.</text>
</comment>
<organism evidence="2 3">
    <name type="scientific">Protopolystoma xenopodis</name>
    <dbReference type="NCBI Taxonomy" id="117903"/>
    <lineage>
        <taxon>Eukaryota</taxon>
        <taxon>Metazoa</taxon>
        <taxon>Spiralia</taxon>
        <taxon>Lophotrochozoa</taxon>
        <taxon>Platyhelminthes</taxon>
        <taxon>Monogenea</taxon>
        <taxon>Polyopisthocotylea</taxon>
        <taxon>Polystomatidea</taxon>
        <taxon>Polystomatidae</taxon>
        <taxon>Protopolystoma</taxon>
    </lineage>
</organism>
<evidence type="ECO:0000256" key="1">
    <source>
        <dbReference type="SAM" id="MobiDB-lite"/>
    </source>
</evidence>
<reference evidence="2" key="1">
    <citation type="submission" date="2018-11" db="EMBL/GenBank/DDBJ databases">
        <authorList>
            <consortium name="Pathogen Informatics"/>
        </authorList>
    </citation>
    <scope>NUCLEOTIDE SEQUENCE</scope>
</reference>
<feature type="compositionally biased region" description="Polar residues" evidence="1">
    <location>
        <begin position="158"/>
        <end position="170"/>
    </location>
</feature>
<dbReference type="Proteomes" id="UP000784294">
    <property type="component" value="Unassembled WGS sequence"/>
</dbReference>
<evidence type="ECO:0000313" key="3">
    <source>
        <dbReference type="Proteomes" id="UP000784294"/>
    </source>
</evidence>
<name>A0A3S5FGU5_9PLAT</name>
<sequence>MGQVKPMWPPANSSGHIQLFWSPSLQLQLCFASLDTRILSKLLSKIFLSAPPSSFCHSTPSLSLASSVPSNPISVFIVLCIITCLSRPANAPFYLIQELATPVNLQFLSTSEKYWVSRLALLRVDSGPGLEVGQPGLLVCEKKYVKGMITSREEGDQSRNGASNGLQTAHTRNEHRLHKTRTVLRLLGSLP</sequence>
<evidence type="ECO:0000313" key="2">
    <source>
        <dbReference type="EMBL" id="VEL40398.1"/>
    </source>
</evidence>
<gene>
    <name evidence="2" type="ORF">PXEA_LOCUS33838</name>
</gene>
<dbReference type="AlphaFoldDB" id="A0A3S5FGU5"/>
<keyword evidence="3" id="KW-1185">Reference proteome</keyword>
<feature type="region of interest" description="Disordered" evidence="1">
    <location>
        <begin position="151"/>
        <end position="174"/>
    </location>
</feature>
<accession>A0A3S5FGU5</accession>
<dbReference type="EMBL" id="CAAALY010264728">
    <property type="protein sequence ID" value="VEL40398.1"/>
    <property type="molecule type" value="Genomic_DNA"/>
</dbReference>
<protein>
    <submittedName>
        <fullName evidence="2">Uncharacterized protein</fullName>
    </submittedName>
</protein>
<proteinExistence type="predicted"/>